<evidence type="ECO:0000313" key="3">
    <source>
        <dbReference type="Proteomes" id="UP000663570"/>
    </source>
</evidence>
<organism evidence="2 3">
    <name type="scientific">Niveibacterium microcysteis</name>
    <dbReference type="NCBI Taxonomy" id="2811415"/>
    <lineage>
        <taxon>Bacteria</taxon>
        <taxon>Pseudomonadati</taxon>
        <taxon>Pseudomonadota</taxon>
        <taxon>Betaproteobacteria</taxon>
        <taxon>Rhodocyclales</taxon>
        <taxon>Rhodocyclaceae</taxon>
        <taxon>Niveibacterium</taxon>
    </lineage>
</organism>
<name>A0ABX7M4W8_9RHOO</name>
<proteinExistence type="predicted"/>
<keyword evidence="1" id="KW-0732">Signal</keyword>
<evidence type="ECO:0000313" key="2">
    <source>
        <dbReference type="EMBL" id="QSI75754.1"/>
    </source>
</evidence>
<evidence type="ECO:0000256" key="1">
    <source>
        <dbReference type="SAM" id="SignalP"/>
    </source>
</evidence>
<feature type="chain" id="PRO_5045698278" description="Surface antigen domain-containing protein" evidence="1">
    <location>
        <begin position="25"/>
        <end position="121"/>
    </location>
</feature>
<sequence>MVRRRMQFLVAIIVAAFASSSAHAFNMQFASDTPIANFSSEDRAKHEAMLTELLESTPDGKSVSWATESTRSGGQGVALRTLKRQGKTCRDIQIKTYYRALKATNGLRACRGEDGKWSLEN</sequence>
<protein>
    <recommendedName>
        <fullName evidence="4">Surface antigen domain-containing protein</fullName>
    </recommendedName>
</protein>
<gene>
    <name evidence="2" type="ORF">JY500_14820</name>
</gene>
<dbReference type="EMBL" id="CP071060">
    <property type="protein sequence ID" value="QSI75754.1"/>
    <property type="molecule type" value="Genomic_DNA"/>
</dbReference>
<feature type="signal peptide" evidence="1">
    <location>
        <begin position="1"/>
        <end position="24"/>
    </location>
</feature>
<reference evidence="2 3" key="1">
    <citation type="submission" date="2021-02" db="EMBL/GenBank/DDBJ databases">
        <title>Niveibacterium changnyeongensis HC41.</title>
        <authorList>
            <person name="Kang M."/>
        </authorList>
    </citation>
    <scope>NUCLEOTIDE SEQUENCE [LARGE SCALE GENOMIC DNA]</scope>
    <source>
        <strain evidence="2 3">HC41</strain>
    </source>
</reference>
<accession>A0ABX7M4W8</accession>
<dbReference type="RefSeq" id="WP_206253613.1">
    <property type="nucleotide sequence ID" value="NZ_CP071060.1"/>
</dbReference>
<dbReference type="Proteomes" id="UP000663570">
    <property type="component" value="Chromosome"/>
</dbReference>
<evidence type="ECO:0008006" key="4">
    <source>
        <dbReference type="Google" id="ProtNLM"/>
    </source>
</evidence>
<keyword evidence="3" id="KW-1185">Reference proteome</keyword>